<dbReference type="Proteomes" id="UP001243330">
    <property type="component" value="Unassembled WGS sequence"/>
</dbReference>
<dbReference type="EMBL" id="JAQOWY010000207">
    <property type="protein sequence ID" value="KAK1847276.1"/>
    <property type="molecule type" value="Genomic_DNA"/>
</dbReference>
<dbReference type="AlphaFoldDB" id="A0AAD9EJP3"/>
<feature type="region of interest" description="Disordered" evidence="1">
    <location>
        <begin position="59"/>
        <end position="88"/>
    </location>
</feature>
<reference evidence="2" key="1">
    <citation type="submission" date="2023-01" db="EMBL/GenBank/DDBJ databases">
        <title>Colletotrichum chrysophilum M932 genome sequence.</title>
        <authorList>
            <person name="Baroncelli R."/>
        </authorList>
    </citation>
    <scope>NUCLEOTIDE SEQUENCE</scope>
    <source>
        <strain evidence="2">M932</strain>
    </source>
</reference>
<proteinExistence type="predicted"/>
<evidence type="ECO:0000256" key="1">
    <source>
        <dbReference type="SAM" id="MobiDB-lite"/>
    </source>
</evidence>
<protein>
    <submittedName>
        <fullName evidence="2">Uncharacterized protein</fullName>
    </submittedName>
</protein>
<comment type="caution">
    <text evidence="2">The sequence shown here is derived from an EMBL/GenBank/DDBJ whole genome shotgun (WGS) entry which is preliminary data.</text>
</comment>
<evidence type="ECO:0000313" key="2">
    <source>
        <dbReference type="EMBL" id="KAK1847276.1"/>
    </source>
</evidence>
<evidence type="ECO:0000313" key="3">
    <source>
        <dbReference type="Proteomes" id="UP001243330"/>
    </source>
</evidence>
<accession>A0AAD9EJP3</accession>
<keyword evidence="3" id="KW-1185">Reference proteome</keyword>
<name>A0AAD9EJP3_9PEZI</name>
<organism evidence="2 3">
    <name type="scientific">Colletotrichum chrysophilum</name>
    <dbReference type="NCBI Taxonomy" id="1836956"/>
    <lineage>
        <taxon>Eukaryota</taxon>
        <taxon>Fungi</taxon>
        <taxon>Dikarya</taxon>
        <taxon>Ascomycota</taxon>
        <taxon>Pezizomycotina</taxon>
        <taxon>Sordariomycetes</taxon>
        <taxon>Hypocreomycetidae</taxon>
        <taxon>Glomerellales</taxon>
        <taxon>Glomerellaceae</taxon>
        <taxon>Colletotrichum</taxon>
        <taxon>Colletotrichum gloeosporioides species complex</taxon>
    </lineage>
</organism>
<gene>
    <name evidence="2" type="ORF">CCHR01_10066</name>
</gene>
<sequence>MLCTVTRGKRLHWRRLLSWWWCGRAGGLVRPVCVCTLYVYRVCYRGRAVRETDRAMGSGTVSYRTAPHRSEAKRSGARGGPSDGRGMTRRIANSQQASGGASVLGCEPGNGFNEEGKVNMATSKHARAGNVRAKQPRAESRTGVRSTMEAALCEWVSWFVVRISIPAAVTSVAAGVEQSGDKDPADLVLRQVFVPSGAVVGGVGVGVDSGSGGGGALEEGVAL</sequence>